<dbReference type="Gene3D" id="3.40.50.720">
    <property type="entry name" value="NAD(P)-binding Rossmann-like Domain"/>
    <property type="match status" value="1"/>
</dbReference>
<dbReference type="Pfam" id="PF00106">
    <property type="entry name" value="adh_short"/>
    <property type="match status" value="1"/>
</dbReference>
<dbReference type="PANTHER" id="PTHR42901:SF1">
    <property type="entry name" value="ALCOHOL DEHYDROGENASE"/>
    <property type="match status" value="1"/>
</dbReference>
<accession>A0A5N6F431</accession>
<dbReference type="SUPFAM" id="SSF51735">
    <property type="entry name" value="NAD(P)-binding Rossmann-fold domains"/>
    <property type="match status" value="1"/>
</dbReference>
<dbReference type="InterPro" id="IPR036291">
    <property type="entry name" value="NAD(P)-bd_dom_sf"/>
</dbReference>
<dbReference type="CDD" id="cd05233">
    <property type="entry name" value="SDR_c"/>
    <property type="match status" value="1"/>
</dbReference>
<dbReference type="AlphaFoldDB" id="A0A5N6F431"/>
<proteinExistence type="inferred from homology"/>
<dbReference type="GO" id="GO:0016491">
    <property type="term" value="F:oxidoreductase activity"/>
    <property type="evidence" value="ECO:0007669"/>
    <property type="project" value="UniProtKB-KW"/>
</dbReference>
<keyword evidence="2" id="KW-0560">Oxidoreductase</keyword>
<evidence type="ECO:0000313" key="4">
    <source>
        <dbReference type="Proteomes" id="UP000326799"/>
    </source>
</evidence>
<sequence length="290" mass="31727">MSITDKLSFISTLHRVPYPEIDPRKPTSSATGKTILITGGATGIGFATARNFAVAGASTVVLLARREEKLREAASELSAAFPDVQVLTYAVNITDEAAIQEVFSSIRQTALNKDVDVLVTSAAFIKADKSLSATPLSEVKTTFETNVVGNLNVVNSFLNTPKEEGKVIVDITSYGSYMVFPQTGPYGASKAAFSFLMRHVQFEHPKLRVYTLHPGAIWTPGVAGSGLREDMLQWDDENLPGQFIVWLAGQEAEFLKGRFLASHWDVTELMANKEKFESNMDVGTIGLRRY</sequence>
<dbReference type="PANTHER" id="PTHR42901">
    <property type="entry name" value="ALCOHOL DEHYDROGENASE"/>
    <property type="match status" value="1"/>
</dbReference>
<dbReference type="EMBL" id="ML733400">
    <property type="protein sequence ID" value="KAB8224329.1"/>
    <property type="molecule type" value="Genomic_DNA"/>
</dbReference>
<dbReference type="InterPro" id="IPR002347">
    <property type="entry name" value="SDR_fam"/>
</dbReference>
<evidence type="ECO:0008006" key="5">
    <source>
        <dbReference type="Google" id="ProtNLM"/>
    </source>
</evidence>
<name>A0A5N6F431_9EURO</name>
<comment type="similarity">
    <text evidence="1">Belongs to the short-chain dehydrogenases/reductases (SDR) family.</text>
</comment>
<evidence type="ECO:0000256" key="1">
    <source>
        <dbReference type="ARBA" id="ARBA00006484"/>
    </source>
</evidence>
<evidence type="ECO:0000256" key="2">
    <source>
        <dbReference type="ARBA" id="ARBA00023002"/>
    </source>
</evidence>
<organism evidence="3 4">
    <name type="scientific">Aspergillus novoparasiticus</name>
    <dbReference type="NCBI Taxonomy" id="986946"/>
    <lineage>
        <taxon>Eukaryota</taxon>
        <taxon>Fungi</taxon>
        <taxon>Dikarya</taxon>
        <taxon>Ascomycota</taxon>
        <taxon>Pezizomycotina</taxon>
        <taxon>Eurotiomycetes</taxon>
        <taxon>Eurotiomycetidae</taxon>
        <taxon>Eurotiales</taxon>
        <taxon>Aspergillaceae</taxon>
        <taxon>Aspergillus</taxon>
        <taxon>Aspergillus subgen. Circumdati</taxon>
    </lineage>
</organism>
<gene>
    <name evidence="3" type="ORF">BDV33DRAFT_227205</name>
</gene>
<evidence type="ECO:0000313" key="3">
    <source>
        <dbReference type="EMBL" id="KAB8224329.1"/>
    </source>
</evidence>
<dbReference type="PRINTS" id="PR00081">
    <property type="entry name" value="GDHRDH"/>
</dbReference>
<reference evidence="3 4" key="1">
    <citation type="submission" date="2019-04" db="EMBL/GenBank/DDBJ databases">
        <title>Fungal friends and foes A comparative genomics study of 23 Aspergillus species from section Flavi.</title>
        <authorList>
            <consortium name="DOE Joint Genome Institute"/>
            <person name="Kjaerbolling I."/>
            <person name="Vesth T.C."/>
            <person name="Frisvad J.C."/>
            <person name="Nybo J.L."/>
            <person name="Theobald S."/>
            <person name="Kildgaard S."/>
            <person name="Petersen T.I."/>
            <person name="Kuo A."/>
            <person name="Sato A."/>
            <person name="Lyhne E.K."/>
            <person name="Kogle M.E."/>
            <person name="Wiebenga A."/>
            <person name="Kun R.S."/>
            <person name="Lubbers R.J."/>
            <person name="Makela M.R."/>
            <person name="Barry K."/>
            <person name="Chovatia M."/>
            <person name="Clum A."/>
            <person name="Daum C."/>
            <person name="Haridas S."/>
            <person name="He G."/>
            <person name="LaButti K."/>
            <person name="Lipzen A."/>
            <person name="Mondo S."/>
            <person name="Pangilinan J."/>
            <person name="Riley R."/>
            <person name="Salamov A."/>
            <person name="Simmons B.A."/>
            <person name="Magnuson J.K."/>
            <person name="Henrissat B."/>
            <person name="Mortensen U.H."/>
            <person name="Larsen T.O."/>
            <person name="De vries R.P."/>
            <person name="Grigoriev I.V."/>
            <person name="Machida M."/>
            <person name="Baker S.E."/>
            <person name="Andersen M.R."/>
        </authorList>
    </citation>
    <scope>NUCLEOTIDE SEQUENCE [LARGE SCALE GENOMIC DNA]</scope>
    <source>
        <strain evidence="3 4">CBS 126849</strain>
    </source>
</reference>
<keyword evidence="4" id="KW-1185">Reference proteome</keyword>
<dbReference type="Proteomes" id="UP000326799">
    <property type="component" value="Unassembled WGS sequence"/>
</dbReference>
<protein>
    <recommendedName>
        <fullName evidence="5">NAD(P)-binding protein</fullName>
    </recommendedName>
</protein>